<evidence type="ECO:0000256" key="10">
    <source>
        <dbReference type="ARBA" id="ARBA00031630"/>
    </source>
</evidence>
<evidence type="ECO:0000256" key="13">
    <source>
        <dbReference type="SAM" id="MobiDB-lite"/>
    </source>
</evidence>
<dbReference type="SUPFAM" id="SSF53597">
    <property type="entry name" value="Dihydrofolate reductase-like"/>
    <property type="match status" value="1"/>
</dbReference>
<evidence type="ECO:0000256" key="7">
    <source>
        <dbReference type="ARBA" id="ARBA00022857"/>
    </source>
</evidence>
<protein>
    <recommendedName>
        <fullName evidence="5">2,5-diamino-6-ribosylamino-4(3H)-pyrimidinone 5'-phosphate reductase</fullName>
        <ecNumber evidence="4">1.1.1.302</ecNumber>
    </recommendedName>
    <alternativeName>
        <fullName evidence="10">2,5-diamino-6-(5-phospho-D-ribosylamino)pyrimidin-4(3H)-one reductase</fullName>
    </alternativeName>
    <alternativeName>
        <fullName evidence="9">2,5-diamino-6-ribitylamino-4(3H)-pyrimidinone 5'-phosphate synthase</fullName>
    </alternativeName>
</protein>
<evidence type="ECO:0000256" key="12">
    <source>
        <dbReference type="ARBA" id="ARBA00049020"/>
    </source>
</evidence>
<comment type="catalytic activity">
    <reaction evidence="11">
        <text>2,5-diamino-6-(1-D-ribitylamino)pyrimidin-4(3H)-one 5'-phosphate + NAD(+) = 2,5-diamino-6-(1-D-ribosylamino)pyrimidin-4(3H)-one 5'-phosphate + NADH + H(+)</text>
        <dbReference type="Rhea" id="RHEA:27274"/>
        <dbReference type="ChEBI" id="CHEBI:15378"/>
        <dbReference type="ChEBI" id="CHEBI:57540"/>
        <dbReference type="ChEBI" id="CHEBI:57945"/>
        <dbReference type="ChEBI" id="CHEBI:58890"/>
        <dbReference type="ChEBI" id="CHEBI:59545"/>
        <dbReference type="EC" id="1.1.1.302"/>
    </reaction>
</comment>
<dbReference type="InterPro" id="IPR024072">
    <property type="entry name" value="DHFR-like_dom_sf"/>
</dbReference>
<evidence type="ECO:0000313" key="15">
    <source>
        <dbReference type="EMBL" id="KAH0559429.1"/>
    </source>
</evidence>
<evidence type="ECO:0000256" key="1">
    <source>
        <dbReference type="ARBA" id="ARBA00003555"/>
    </source>
</evidence>
<dbReference type="InterPro" id="IPR002734">
    <property type="entry name" value="RibDG_C"/>
</dbReference>
<dbReference type="PANTHER" id="PTHR38011:SF7">
    <property type="entry name" value="2,5-DIAMINO-6-RIBOSYLAMINO-4(3H)-PYRIMIDINONE 5'-PHOSPHATE REDUCTASE"/>
    <property type="match status" value="1"/>
</dbReference>
<dbReference type="InterPro" id="IPR050765">
    <property type="entry name" value="Riboflavin_Biosynth_HTPR"/>
</dbReference>
<dbReference type="GO" id="GO:0009231">
    <property type="term" value="P:riboflavin biosynthetic process"/>
    <property type="evidence" value="ECO:0007669"/>
    <property type="project" value="UniProtKB-KW"/>
</dbReference>
<evidence type="ECO:0000256" key="2">
    <source>
        <dbReference type="ARBA" id="ARBA00005104"/>
    </source>
</evidence>
<evidence type="ECO:0000256" key="9">
    <source>
        <dbReference type="ARBA" id="ARBA00030073"/>
    </source>
</evidence>
<dbReference type="Gene3D" id="3.40.430.10">
    <property type="entry name" value="Dihydrofolate Reductase, subunit A"/>
    <property type="match status" value="1"/>
</dbReference>
<evidence type="ECO:0000256" key="4">
    <source>
        <dbReference type="ARBA" id="ARBA00012851"/>
    </source>
</evidence>
<feature type="region of interest" description="Disordered" evidence="13">
    <location>
        <begin position="186"/>
        <end position="209"/>
    </location>
</feature>
<proteinExistence type="inferred from homology"/>
<sequence>MMSKAMTHYLRSQHHAILIGVGTALADDPALNSRVKGTGGYGGVGLEGQPRPVILDPSGRWKLDNNARVLRMVREQKGRGPLIFQRDWGGEGASSEEQQMEDRQRERILETHGGKIVRLRLVNGKMRWEDILDCLVSEGIRSVMVEGGGIIINSLLAPENAHLINSLIVTIAPTFLGYGGVTVCPERRTDDQGNPIPTSKDRLDQASKQSRPVSLHKYLHSEKFDGEGNISTFIERVLVYGSQPQNTTQVLTDDITTHLITVDQGRERMPRLARMPPGDPPYNHFQAYFHPPHYQPIQVLAIHSDHNIEPAAQEQDS</sequence>
<evidence type="ECO:0000256" key="8">
    <source>
        <dbReference type="ARBA" id="ARBA00023002"/>
    </source>
</evidence>
<accession>A0A9P8LBS1</accession>
<feature type="domain" description="Bacterial bifunctional deaminase-reductase C-terminal" evidence="14">
    <location>
        <begin position="4"/>
        <end position="186"/>
    </location>
</feature>
<evidence type="ECO:0000256" key="6">
    <source>
        <dbReference type="ARBA" id="ARBA00022619"/>
    </source>
</evidence>
<comment type="caution">
    <text evidence="15">The sequence shown here is derived from an EMBL/GenBank/DDBJ whole genome shotgun (WGS) entry which is preliminary data.</text>
</comment>
<keyword evidence="16" id="KW-1185">Reference proteome</keyword>
<evidence type="ECO:0000256" key="3">
    <source>
        <dbReference type="ARBA" id="ARBA00009723"/>
    </source>
</evidence>
<reference evidence="15" key="1">
    <citation type="submission" date="2021-03" db="EMBL/GenBank/DDBJ databases">
        <title>Comparative genomics and phylogenomic investigation of the class Geoglossomycetes provide insights into ecological specialization and systematics.</title>
        <authorList>
            <person name="Melie T."/>
            <person name="Pirro S."/>
            <person name="Miller A.N."/>
            <person name="Quandt A."/>
        </authorList>
    </citation>
    <scope>NUCLEOTIDE SEQUENCE</scope>
    <source>
        <strain evidence="15">CAQ_001_2017</strain>
    </source>
</reference>
<comment type="similarity">
    <text evidence="3">Belongs to the HTP reductase family.</text>
</comment>
<dbReference type="AlphaFoldDB" id="A0A9P8LBS1"/>
<evidence type="ECO:0000256" key="5">
    <source>
        <dbReference type="ARBA" id="ARBA00015035"/>
    </source>
</evidence>
<dbReference type="Proteomes" id="UP000750711">
    <property type="component" value="Unassembled WGS sequence"/>
</dbReference>
<organism evidence="15 16">
    <name type="scientific">Trichoglossum hirsutum</name>
    <dbReference type="NCBI Taxonomy" id="265104"/>
    <lineage>
        <taxon>Eukaryota</taxon>
        <taxon>Fungi</taxon>
        <taxon>Dikarya</taxon>
        <taxon>Ascomycota</taxon>
        <taxon>Pezizomycotina</taxon>
        <taxon>Geoglossomycetes</taxon>
        <taxon>Geoglossales</taxon>
        <taxon>Geoglossaceae</taxon>
        <taxon>Trichoglossum</taxon>
    </lineage>
</organism>
<comment type="pathway">
    <text evidence="2">Cofactor biosynthesis; riboflavin biosynthesis.</text>
</comment>
<dbReference type="GO" id="GO:0008703">
    <property type="term" value="F:5-amino-6-(5-phosphoribosylamino)uracil reductase activity"/>
    <property type="evidence" value="ECO:0007669"/>
    <property type="project" value="InterPro"/>
</dbReference>
<name>A0A9P8LBS1_9PEZI</name>
<evidence type="ECO:0000313" key="16">
    <source>
        <dbReference type="Proteomes" id="UP000750711"/>
    </source>
</evidence>
<evidence type="ECO:0000256" key="11">
    <source>
        <dbReference type="ARBA" id="ARBA00047550"/>
    </source>
</evidence>
<gene>
    <name evidence="15" type="ORF">GP486_004063</name>
</gene>
<dbReference type="Pfam" id="PF01872">
    <property type="entry name" value="RibD_C"/>
    <property type="match status" value="1"/>
</dbReference>
<comment type="catalytic activity">
    <reaction evidence="12">
        <text>2,5-diamino-6-(1-D-ribitylamino)pyrimidin-4(3H)-one 5'-phosphate + NADP(+) = 2,5-diamino-6-(1-D-ribosylamino)pyrimidin-4(3H)-one 5'-phosphate + NADPH + H(+)</text>
        <dbReference type="Rhea" id="RHEA:27278"/>
        <dbReference type="ChEBI" id="CHEBI:15378"/>
        <dbReference type="ChEBI" id="CHEBI:57783"/>
        <dbReference type="ChEBI" id="CHEBI:58349"/>
        <dbReference type="ChEBI" id="CHEBI:58890"/>
        <dbReference type="ChEBI" id="CHEBI:59545"/>
        <dbReference type="EC" id="1.1.1.302"/>
    </reaction>
</comment>
<dbReference type="EMBL" id="JAGHQM010000600">
    <property type="protein sequence ID" value="KAH0559429.1"/>
    <property type="molecule type" value="Genomic_DNA"/>
</dbReference>
<dbReference type="PANTHER" id="PTHR38011">
    <property type="entry name" value="DIHYDROFOLATE REDUCTASE FAMILY PROTEIN (AFU_ORTHOLOGUE AFUA_8G06820)"/>
    <property type="match status" value="1"/>
</dbReference>
<evidence type="ECO:0000259" key="14">
    <source>
        <dbReference type="Pfam" id="PF01872"/>
    </source>
</evidence>
<dbReference type="EC" id="1.1.1.302" evidence="4"/>
<comment type="function">
    <text evidence="1">Catalyzes an early step in riboflavin biosynthesis, the NADPH-dependent reduction of the ribose side chain of 2,5-diamino-6-ribosylamino-4(3H)-pyrimidinone 5'-phosphate, yielding 2,5-diamino-6-ribitylamino-4(3H)-pyrimidinone 5'-phosphate.</text>
</comment>
<keyword evidence="8" id="KW-0560">Oxidoreductase</keyword>
<keyword evidence="7" id="KW-0521">NADP</keyword>
<keyword evidence="6" id="KW-0686">Riboflavin biosynthesis</keyword>